<evidence type="ECO:0000313" key="2">
    <source>
        <dbReference type="Proteomes" id="UP000280659"/>
    </source>
</evidence>
<keyword evidence="2" id="KW-1185">Reference proteome</keyword>
<sequence>MALDVEIYSKYEHDTGLVLYSDFKQGQFIQGYMGDITYIIVLWDVNGIPKAHYSKEFNI</sequence>
<name>A0A386KJN5_9CAUD</name>
<organism evidence="1 2">
    <name type="scientific">Acinetobacter phage vB_AbaM_B09_Aci02-2</name>
    <dbReference type="NCBI Taxonomy" id="2315467"/>
    <lineage>
        <taxon>Viruses</taxon>
        <taxon>Duplodnaviria</taxon>
        <taxon>Heunggongvirae</taxon>
        <taxon>Uroviricota</taxon>
        <taxon>Caudoviricetes</taxon>
        <taxon>Saclayvirus</taxon>
        <taxon>Saclayvirus Aci022</taxon>
    </lineage>
</organism>
<proteinExistence type="predicted"/>
<dbReference type="EMBL" id="MH800199">
    <property type="protein sequence ID" value="AYD85835.1"/>
    <property type="molecule type" value="Genomic_DNA"/>
</dbReference>
<reference evidence="1 2" key="1">
    <citation type="submission" date="2018-08" db="EMBL/GenBank/DDBJ databases">
        <title>Complete genome sequence of five Acinetobacter baumannii phages from Abidjan, Cote d'Ivoire.</title>
        <authorList>
            <person name="Essoh C."/>
            <person name="Vernadet J.-P."/>
            <person name="Vergnaud G."/>
            <person name="Resch G."/>
            <person name="Pourcel C."/>
        </authorList>
    </citation>
    <scope>NUCLEOTIDE SEQUENCE [LARGE SCALE GENOMIC DNA]</scope>
</reference>
<dbReference type="Proteomes" id="UP000280659">
    <property type="component" value="Segment"/>
</dbReference>
<evidence type="ECO:0000313" key="1">
    <source>
        <dbReference type="EMBL" id="AYD85835.1"/>
    </source>
</evidence>
<gene>
    <name evidence="1" type="ORF">Aci022_154</name>
</gene>
<protein>
    <submittedName>
        <fullName evidence="1">Uncharacterized protein</fullName>
    </submittedName>
</protein>
<accession>A0A386KJN5</accession>